<evidence type="ECO:0000313" key="3">
    <source>
        <dbReference type="EMBL" id="ANY74842.1"/>
    </source>
</evidence>
<name>A0A1B2E4L2_9BACL</name>
<dbReference type="KEGG" id="pib:BBD41_21010"/>
<organism evidence="3">
    <name type="scientific">Paenibacillus ihbetae</name>
    <dbReference type="NCBI Taxonomy" id="1870820"/>
    <lineage>
        <taxon>Bacteria</taxon>
        <taxon>Bacillati</taxon>
        <taxon>Bacillota</taxon>
        <taxon>Bacilli</taxon>
        <taxon>Bacillales</taxon>
        <taxon>Paenibacillaceae</taxon>
        <taxon>Paenibacillus</taxon>
    </lineage>
</organism>
<dbReference type="Pfam" id="PF13279">
    <property type="entry name" value="4HBT_2"/>
    <property type="match status" value="1"/>
</dbReference>
<dbReference type="NCBIfam" id="TIGR00051">
    <property type="entry name" value="YbgC/FadM family acyl-CoA thioesterase"/>
    <property type="match status" value="1"/>
</dbReference>
<evidence type="ECO:0000256" key="2">
    <source>
        <dbReference type="ARBA" id="ARBA00022801"/>
    </source>
</evidence>
<sequence length="181" mass="20981">MTKGSISKLSRWFHTSFRVRYQETDQMGVVYHANYLNWFEIGRTEMIRELGFSYREMEEAGALLPVVDLDVKYHQPARYDDQITVFTRMIDFSPLRIHYAYEVRRMSGKVPSDRDAGTMTGRALSDPDAATMIGEALPGELLTSGTTRHVWVNREWKPSRLDKNVPKLYDALKDTLLGRKE</sequence>
<reference evidence="3" key="1">
    <citation type="submission" date="2016-08" db="EMBL/GenBank/DDBJ databases">
        <title>Complete Genome Seqeunce of Paenibacillus sp. nov. IHBB 9852 from high altitute lake of Indian trans-Himalayas.</title>
        <authorList>
            <person name="Kiran S."/>
            <person name="Swarnkar M.K."/>
            <person name="Rana A."/>
            <person name="Tewari R."/>
            <person name="Gulati A."/>
        </authorList>
    </citation>
    <scope>NUCLEOTIDE SEQUENCE [LARGE SCALE GENOMIC DNA]</scope>
    <source>
        <strain evidence="3">IHBB 9852</strain>
    </source>
</reference>
<dbReference type="InterPro" id="IPR006684">
    <property type="entry name" value="YbgC/YbaW"/>
</dbReference>
<accession>A0A1B2E4L2</accession>
<dbReference type="PANTHER" id="PTHR31793:SF27">
    <property type="entry name" value="NOVEL THIOESTERASE SUPERFAMILY DOMAIN AND SAPOSIN A-TYPE DOMAIN CONTAINING PROTEIN (0610012H03RIK)"/>
    <property type="match status" value="1"/>
</dbReference>
<dbReference type="Gene3D" id="3.10.129.10">
    <property type="entry name" value="Hotdog Thioesterase"/>
    <property type="match status" value="1"/>
</dbReference>
<dbReference type="InterPro" id="IPR008272">
    <property type="entry name" value="HB-CoA_thioesterase_AS"/>
</dbReference>
<dbReference type="CDD" id="cd00586">
    <property type="entry name" value="4HBT"/>
    <property type="match status" value="1"/>
</dbReference>
<dbReference type="EMBL" id="CP016809">
    <property type="protein sequence ID" value="ANY74842.1"/>
    <property type="molecule type" value="Genomic_DNA"/>
</dbReference>
<gene>
    <name evidence="3" type="ORF">BBD41_21010</name>
</gene>
<comment type="similarity">
    <text evidence="1">Belongs to the 4-hydroxybenzoyl-CoA thioesterase family.</text>
</comment>
<dbReference type="InterPro" id="IPR029069">
    <property type="entry name" value="HotDog_dom_sf"/>
</dbReference>
<dbReference type="PROSITE" id="PS01328">
    <property type="entry name" value="4HBCOA_THIOESTERASE"/>
    <property type="match status" value="1"/>
</dbReference>
<dbReference type="GO" id="GO:0047617">
    <property type="term" value="F:fatty acyl-CoA hydrolase activity"/>
    <property type="evidence" value="ECO:0007669"/>
    <property type="project" value="TreeGrafter"/>
</dbReference>
<dbReference type="PIRSF" id="PIRSF003230">
    <property type="entry name" value="YbgC"/>
    <property type="match status" value="1"/>
</dbReference>
<dbReference type="InterPro" id="IPR050563">
    <property type="entry name" value="4-hydroxybenzoyl-CoA_TE"/>
</dbReference>
<dbReference type="SUPFAM" id="SSF54637">
    <property type="entry name" value="Thioesterase/thiol ester dehydrase-isomerase"/>
    <property type="match status" value="1"/>
</dbReference>
<dbReference type="AlphaFoldDB" id="A0A1B2E4L2"/>
<proteinExistence type="inferred from homology"/>
<keyword evidence="2" id="KW-0378">Hydrolase</keyword>
<protein>
    <submittedName>
        <fullName evidence="3">Thioesterase</fullName>
    </submittedName>
</protein>
<evidence type="ECO:0000256" key="1">
    <source>
        <dbReference type="ARBA" id="ARBA00005953"/>
    </source>
</evidence>
<dbReference type="PANTHER" id="PTHR31793">
    <property type="entry name" value="4-HYDROXYBENZOYL-COA THIOESTERASE FAMILY MEMBER"/>
    <property type="match status" value="1"/>
</dbReference>